<protein>
    <submittedName>
        <fullName evidence="1">Uncharacterized protein</fullName>
    </submittedName>
</protein>
<evidence type="ECO:0000313" key="1">
    <source>
        <dbReference type="EMBL" id="KRK13967.1"/>
    </source>
</evidence>
<comment type="caution">
    <text evidence="1">The sequence shown here is derived from an EMBL/GenBank/DDBJ whole genome shotgun (WGS) entry which is preliminary data.</text>
</comment>
<dbReference type="RefSeq" id="WP_156403535.1">
    <property type="nucleotide sequence ID" value="NZ_AZCN01000124.1"/>
</dbReference>
<dbReference type="AlphaFoldDB" id="A0A0R1EX13"/>
<proteinExistence type="predicted"/>
<dbReference type="PATRIC" id="fig|913848.6.peg.365"/>
<organism evidence="1 2">
    <name type="scientific">Loigolactobacillus coryniformis subsp. coryniformis KCTC 3167 = DSM 20001</name>
    <dbReference type="NCBI Taxonomy" id="913848"/>
    <lineage>
        <taxon>Bacteria</taxon>
        <taxon>Bacillati</taxon>
        <taxon>Bacillota</taxon>
        <taxon>Bacilli</taxon>
        <taxon>Lactobacillales</taxon>
        <taxon>Lactobacillaceae</taxon>
        <taxon>Loigolactobacillus</taxon>
    </lineage>
</organism>
<dbReference type="GeneID" id="65918448"/>
<reference evidence="1 2" key="1">
    <citation type="journal article" date="2015" name="Genome Announc.">
        <title>Expanding the biotechnology potential of lactobacilli through comparative genomics of 213 strains and associated genera.</title>
        <authorList>
            <person name="Sun Z."/>
            <person name="Harris H.M."/>
            <person name="McCann A."/>
            <person name="Guo C."/>
            <person name="Argimon S."/>
            <person name="Zhang W."/>
            <person name="Yang X."/>
            <person name="Jeffery I.B."/>
            <person name="Cooney J.C."/>
            <person name="Kagawa T.F."/>
            <person name="Liu W."/>
            <person name="Song Y."/>
            <person name="Salvetti E."/>
            <person name="Wrobel A."/>
            <person name="Rasinkangas P."/>
            <person name="Parkhill J."/>
            <person name="Rea M.C."/>
            <person name="O'Sullivan O."/>
            <person name="Ritari J."/>
            <person name="Douillard F.P."/>
            <person name="Paul Ross R."/>
            <person name="Yang R."/>
            <person name="Briner A.E."/>
            <person name="Felis G.E."/>
            <person name="de Vos W.M."/>
            <person name="Barrangou R."/>
            <person name="Klaenhammer T.R."/>
            <person name="Caufield P.W."/>
            <person name="Cui Y."/>
            <person name="Zhang H."/>
            <person name="O'Toole P.W."/>
        </authorList>
    </citation>
    <scope>NUCLEOTIDE SEQUENCE [LARGE SCALE GENOMIC DNA]</scope>
    <source>
        <strain evidence="1 2">DSM 20001</strain>
    </source>
</reference>
<accession>A0A0R1EX13</accession>
<dbReference type="Proteomes" id="UP000051181">
    <property type="component" value="Unassembled WGS sequence"/>
</dbReference>
<dbReference type="EMBL" id="AZCN01000124">
    <property type="protein sequence ID" value="KRK13967.1"/>
    <property type="molecule type" value="Genomic_DNA"/>
</dbReference>
<sequence>MAKPDIVQIKMDQSEPQPRAITKALQIKVGTNKSVIVYNRINNYILEAILKAVFTDDH</sequence>
<evidence type="ECO:0000313" key="2">
    <source>
        <dbReference type="Proteomes" id="UP000051181"/>
    </source>
</evidence>
<gene>
    <name evidence="1" type="ORF">FD22_GL000362</name>
</gene>
<name>A0A0R1EX13_9LACO</name>